<name>C0DZF0_9CORY</name>
<accession>C0DZF0</accession>
<dbReference type="HOGENOM" id="CLU_3215030_0_0_11"/>
<dbReference type="EMBL" id="ACEB01000001">
    <property type="protein sequence ID" value="EEG28376.1"/>
    <property type="molecule type" value="Genomic_DNA"/>
</dbReference>
<reference evidence="1 2" key="1">
    <citation type="submission" date="2009-01" db="EMBL/GenBank/DDBJ databases">
        <authorList>
            <person name="Fulton L."/>
            <person name="Clifton S."/>
            <person name="Chinwalla A.T."/>
            <person name="Mitreva M."/>
            <person name="Sodergren E."/>
            <person name="Weinstock G."/>
            <person name="Clifton S."/>
            <person name="Dooling D.J."/>
            <person name="Fulton B."/>
            <person name="Minx P."/>
            <person name="Pepin K.H."/>
            <person name="Johnson M."/>
            <person name="Bhonagiri V."/>
            <person name="Nash W.E."/>
            <person name="Mardis E.R."/>
            <person name="Wilson R.K."/>
        </authorList>
    </citation>
    <scope>NUCLEOTIDE SEQUENCE [LARGE SCALE GENOMIC DNA]</scope>
    <source>
        <strain evidence="1 2">ATCC 33806</strain>
    </source>
</reference>
<comment type="caution">
    <text evidence="1">The sequence shown here is derived from an EMBL/GenBank/DDBJ whole genome shotgun (WGS) entry which is preliminary data.</text>
</comment>
<evidence type="ECO:0000313" key="2">
    <source>
        <dbReference type="Proteomes" id="UP000006247"/>
    </source>
</evidence>
<dbReference type="AlphaFoldDB" id="C0DZF0"/>
<evidence type="ECO:0000313" key="1">
    <source>
        <dbReference type="EMBL" id="EEG28376.1"/>
    </source>
</evidence>
<organism evidence="1 2">
    <name type="scientific">Corynebacterium matruchotii ATCC 33806</name>
    <dbReference type="NCBI Taxonomy" id="566549"/>
    <lineage>
        <taxon>Bacteria</taxon>
        <taxon>Bacillati</taxon>
        <taxon>Actinomycetota</taxon>
        <taxon>Actinomycetes</taxon>
        <taxon>Mycobacteriales</taxon>
        <taxon>Corynebacteriaceae</taxon>
        <taxon>Corynebacterium</taxon>
    </lineage>
</organism>
<dbReference type="Proteomes" id="UP000006247">
    <property type="component" value="Unassembled WGS sequence"/>
</dbReference>
<proteinExistence type="predicted"/>
<protein>
    <submittedName>
        <fullName evidence="1">Uncharacterized protein</fullName>
    </submittedName>
</protein>
<gene>
    <name evidence="1" type="ORF">CORMATOL_00028</name>
</gene>
<sequence>MYWTDYNFQCNHSIYIASPQCPNFHGHLNDPRYDNHPWRTMAAL</sequence>